<keyword evidence="7 13" id="KW-0809">Transit peptide</keyword>
<keyword evidence="10 13" id="KW-0496">Mitochondrion</keyword>
<protein>
    <recommendedName>
        <fullName evidence="4 13">Aconitate hydratase, mitochondrial</fullName>
        <shortName evidence="13">Aconitase</shortName>
        <ecNumber evidence="13">4.2.1.-</ecNumber>
    </recommendedName>
</protein>
<dbReference type="FunFam" id="3.30.499.10:FF:000004">
    <property type="entry name" value="Aconitate hydratase, mitochondrial"/>
    <property type="match status" value="1"/>
</dbReference>
<evidence type="ECO:0000256" key="2">
    <source>
        <dbReference type="ARBA" id="ARBA00004717"/>
    </source>
</evidence>
<dbReference type="InterPro" id="IPR018136">
    <property type="entry name" value="Aconitase_4Fe-4S_BS"/>
</dbReference>
<sequence>MLRLRLSGGLEIPRGSCFFRRTVRGLATTVPRVSISPLEQNNVLDYAAQIQRLEAIKRGSSRPLTLSEKLLYSHLIPNEEQPWILDEIQRGKSMLYLRPDRVACHDATATMALLQFISADLPTVAVPTTVHSDHLIVAEKGAEEDLERALGEHREVYQFLSSAAKKYGIGFWRPGAGIIHTIIFENYAFPGGLIIGTDSHTPNAGGMGMLGIGVGGSDAVDAMAGMPWELQCPKVIGVRLTGRLQGWTSSKDIICKLAGILTVSGGKGKIIEFFGPGTQSLGATAMATVCNMSAEVGSTSCIFPYSDAIGRYLTATRRAGIAGSAATFGEILLSADAGSEAYYDEIIEIDLDTLEPHINGPFTPDLSHPLSQLKNAVSKSDWPRNISHSMVGSCTNSSYEDLEKTRHIVAQAKAAGLSTVRTPFLVTPGSEQIRATAEADGILQELRDAGAIVLSNSCGPCVGQWDRKDVDVPHGEKNSVISSYNRNFVGRHDSNANTHSFVTSPELVTAFAFAGNLEFNPCIDPVQIGESGQEFLFSAPVSREIPALFLSGVDRYQPPETADRSNTKVDIDPESDRLQLLKPFKPWERGNATDMAVLIKVKGKCTTDHISPAGPWYKYRGHLENISNNMLIAATNAFRPTKSLGHTLNPSTRELEPVPQVAESLRSQGIKWCIIGDNNYGEGSSREHAALEPRFLGGVAVIARGFARIHETNLKKQGMLPLTFADPADYDRMCEEDRITLMGIEEGEFRPGVPVVMQVNTASGEVWTAELTHSFHDGQIRWLRAGSALNYIKERQQQVI</sequence>
<dbReference type="InterPro" id="IPR015931">
    <property type="entry name" value="Acnase/IPM_dHydase_lsu_aba_1/3"/>
</dbReference>
<keyword evidence="17" id="KW-1185">Reference proteome</keyword>
<dbReference type="InterPro" id="IPR050926">
    <property type="entry name" value="Aconitase/IPM_isomerase"/>
</dbReference>
<name>A0A3E2H4G4_SCYLI</name>
<dbReference type="FunFam" id="3.20.19.10:FF:000002">
    <property type="entry name" value="Aconitate hydratase, mitochondrial"/>
    <property type="match status" value="1"/>
</dbReference>
<evidence type="ECO:0000259" key="14">
    <source>
        <dbReference type="Pfam" id="PF00330"/>
    </source>
</evidence>
<dbReference type="GO" id="GO:0006099">
    <property type="term" value="P:tricarboxylic acid cycle"/>
    <property type="evidence" value="ECO:0007669"/>
    <property type="project" value="UniProtKB-KW"/>
</dbReference>
<evidence type="ECO:0000256" key="6">
    <source>
        <dbReference type="ARBA" id="ARBA00022723"/>
    </source>
</evidence>
<dbReference type="FunFam" id="3.40.1060.10:FF:000001">
    <property type="entry name" value="Aconitate hydratase, mitochondrial"/>
    <property type="match status" value="1"/>
</dbReference>
<dbReference type="EC" id="4.2.1.-" evidence="13"/>
<dbReference type="OrthoDB" id="2224430at2759"/>
<evidence type="ECO:0000313" key="16">
    <source>
        <dbReference type="EMBL" id="RFU28112.1"/>
    </source>
</evidence>
<dbReference type="GO" id="GO:0005739">
    <property type="term" value="C:mitochondrion"/>
    <property type="evidence" value="ECO:0007669"/>
    <property type="project" value="UniProtKB-SubCell"/>
</dbReference>
<feature type="non-terminal residue" evidence="16">
    <location>
        <position position="1"/>
    </location>
</feature>
<keyword evidence="11 13" id="KW-0456">Lyase</keyword>
<dbReference type="Gene3D" id="3.40.1060.10">
    <property type="entry name" value="Aconitase, Domain 2"/>
    <property type="match status" value="1"/>
</dbReference>
<dbReference type="Pfam" id="PF00694">
    <property type="entry name" value="Aconitase_C"/>
    <property type="match status" value="1"/>
</dbReference>
<dbReference type="Proteomes" id="UP000258309">
    <property type="component" value="Unassembled WGS sequence"/>
</dbReference>
<organism evidence="16 17">
    <name type="scientific">Scytalidium lignicola</name>
    <name type="common">Hyphomycete</name>
    <dbReference type="NCBI Taxonomy" id="5539"/>
    <lineage>
        <taxon>Eukaryota</taxon>
        <taxon>Fungi</taxon>
        <taxon>Dikarya</taxon>
        <taxon>Ascomycota</taxon>
        <taxon>Pezizomycotina</taxon>
        <taxon>Leotiomycetes</taxon>
        <taxon>Leotiomycetes incertae sedis</taxon>
        <taxon>Scytalidium</taxon>
    </lineage>
</organism>
<evidence type="ECO:0000256" key="8">
    <source>
        <dbReference type="ARBA" id="ARBA00023004"/>
    </source>
</evidence>
<accession>A0A3E2H4G4</accession>
<dbReference type="PROSITE" id="PS01244">
    <property type="entry name" value="ACONITASE_2"/>
    <property type="match status" value="1"/>
</dbReference>
<evidence type="ECO:0000256" key="12">
    <source>
        <dbReference type="ARBA" id="ARBA00023501"/>
    </source>
</evidence>
<evidence type="ECO:0000256" key="13">
    <source>
        <dbReference type="RuleBase" id="RU362107"/>
    </source>
</evidence>
<dbReference type="Gene3D" id="3.20.19.10">
    <property type="entry name" value="Aconitase, domain 4"/>
    <property type="match status" value="1"/>
</dbReference>
<comment type="catalytic activity">
    <reaction evidence="12">
        <text>citrate = D-threo-isocitrate</text>
        <dbReference type="Rhea" id="RHEA:10336"/>
        <dbReference type="ChEBI" id="CHEBI:15562"/>
        <dbReference type="ChEBI" id="CHEBI:16947"/>
        <dbReference type="EC" id="4.2.1.3"/>
    </reaction>
</comment>
<keyword evidence="6 13" id="KW-0479">Metal-binding</keyword>
<evidence type="ECO:0000256" key="5">
    <source>
        <dbReference type="ARBA" id="ARBA00022532"/>
    </source>
</evidence>
<dbReference type="GO" id="GO:0005829">
    <property type="term" value="C:cytosol"/>
    <property type="evidence" value="ECO:0007669"/>
    <property type="project" value="TreeGrafter"/>
</dbReference>
<dbReference type="PANTHER" id="PTHR43160">
    <property type="entry name" value="ACONITATE HYDRATASE B"/>
    <property type="match status" value="1"/>
</dbReference>
<dbReference type="SUPFAM" id="SSF53732">
    <property type="entry name" value="Aconitase iron-sulfur domain"/>
    <property type="match status" value="1"/>
</dbReference>
<dbReference type="GO" id="GO:0051539">
    <property type="term" value="F:4 iron, 4 sulfur cluster binding"/>
    <property type="evidence" value="ECO:0007669"/>
    <property type="project" value="UniProtKB-UniRule"/>
</dbReference>
<evidence type="ECO:0000256" key="9">
    <source>
        <dbReference type="ARBA" id="ARBA00023014"/>
    </source>
</evidence>
<dbReference type="InterPro" id="IPR015932">
    <property type="entry name" value="Aconitase_dom2"/>
</dbReference>
<dbReference type="InterPro" id="IPR001030">
    <property type="entry name" value="Acoase/IPM_deHydtase_lsu_aba"/>
</dbReference>
<reference evidence="16 17" key="1">
    <citation type="submission" date="2018-05" db="EMBL/GenBank/DDBJ databases">
        <title>Draft genome sequence of Scytalidium lignicola DSM 105466, a ubiquitous saprotrophic fungus.</title>
        <authorList>
            <person name="Buettner E."/>
            <person name="Gebauer A.M."/>
            <person name="Hofrichter M."/>
            <person name="Liers C."/>
            <person name="Kellner H."/>
        </authorList>
    </citation>
    <scope>NUCLEOTIDE SEQUENCE [LARGE SCALE GENOMIC DNA]</scope>
    <source>
        <strain evidence="16 17">DSM 105466</strain>
    </source>
</reference>
<feature type="non-terminal residue" evidence="16">
    <location>
        <position position="800"/>
    </location>
</feature>
<dbReference type="PRINTS" id="PR00415">
    <property type="entry name" value="ACONITASE"/>
</dbReference>
<dbReference type="Pfam" id="PF00330">
    <property type="entry name" value="Aconitase"/>
    <property type="match status" value="1"/>
</dbReference>
<evidence type="ECO:0000259" key="15">
    <source>
        <dbReference type="Pfam" id="PF00694"/>
    </source>
</evidence>
<dbReference type="SUPFAM" id="SSF52016">
    <property type="entry name" value="LeuD/IlvD-like"/>
    <property type="match status" value="1"/>
</dbReference>
<comment type="caution">
    <text evidence="16">The sequence shown here is derived from an EMBL/GenBank/DDBJ whole genome shotgun (WGS) entry which is preliminary data.</text>
</comment>
<dbReference type="GO" id="GO:0003994">
    <property type="term" value="F:aconitate hydratase activity"/>
    <property type="evidence" value="ECO:0007669"/>
    <property type="project" value="UniProtKB-EC"/>
</dbReference>
<evidence type="ECO:0000313" key="17">
    <source>
        <dbReference type="Proteomes" id="UP000258309"/>
    </source>
</evidence>
<dbReference type="InterPro" id="IPR015928">
    <property type="entry name" value="Aconitase/3IPM_dehydase_swvl"/>
</dbReference>
<feature type="domain" description="Aconitase A/isopropylmalate dehydratase small subunit swivel" evidence="15">
    <location>
        <begin position="595"/>
        <end position="726"/>
    </location>
</feature>
<keyword evidence="8 13" id="KW-0408">Iron</keyword>
<dbReference type="OMA" id="AQTVMFG"/>
<dbReference type="GO" id="GO:0046872">
    <property type="term" value="F:metal ion binding"/>
    <property type="evidence" value="ECO:0007669"/>
    <property type="project" value="UniProtKB-UniRule"/>
</dbReference>
<dbReference type="EMBL" id="NCSJ02000175">
    <property type="protein sequence ID" value="RFU28112.1"/>
    <property type="molecule type" value="Genomic_DNA"/>
</dbReference>
<dbReference type="NCBIfam" id="TIGR01340">
    <property type="entry name" value="aconitase_mito"/>
    <property type="match status" value="1"/>
</dbReference>
<dbReference type="InterPro" id="IPR006248">
    <property type="entry name" value="Aconitase_mito-like"/>
</dbReference>
<dbReference type="InterPro" id="IPR000573">
    <property type="entry name" value="AconitaseA/IPMdHydase_ssu_swvl"/>
</dbReference>
<dbReference type="InterPro" id="IPR036008">
    <property type="entry name" value="Aconitase_4Fe-4S_dom"/>
</dbReference>
<gene>
    <name evidence="16" type="ORF">B7463_g8220</name>
</gene>
<dbReference type="AlphaFoldDB" id="A0A3E2H4G4"/>
<comment type="pathway">
    <text evidence="2">Carbohydrate metabolism; tricarboxylic acid cycle; isocitrate from oxaloacetate: step 2/2.</text>
</comment>
<evidence type="ECO:0000256" key="3">
    <source>
        <dbReference type="ARBA" id="ARBA00007185"/>
    </source>
</evidence>
<dbReference type="PANTHER" id="PTHR43160:SF3">
    <property type="entry name" value="ACONITATE HYDRATASE, MITOCHONDRIAL"/>
    <property type="match status" value="1"/>
</dbReference>
<comment type="similarity">
    <text evidence="3 13">Belongs to the aconitase/IPM isomerase family.</text>
</comment>
<dbReference type="NCBIfam" id="NF005558">
    <property type="entry name" value="PRK07229.1"/>
    <property type="match status" value="1"/>
</dbReference>
<keyword evidence="5" id="KW-0816">Tricarboxylic acid cycle</keyword>
<comment type="subcellular location">
    <subcellularLocation>
        <location evidence="1 13">Mitochondrion</location>
    </subcellularLocation>
</comment>
<dbReference type="STRING" id="5539.A0A3E2H4G4"/>
<evidence type="ECO:0000256" key="1">
    <source>
        <dbReference type="ARBA" id="ARBA00004173"/>
    </source>
</evidence>
<evidence type="ECO:0000256" key="4">
    <source>
        <dbReference type="ARBA" id="ARBA00015940"/>
    </source>
</evidence>
<dbReference type="Gene3D" id="3.30.499.10">
    <property type="entry name" value="Aconitase, domain 3"/>
    <property type="match status" value="2"/>
</dbReference>
<evidence type="ECO:0000256" key="11">
    <source>
        <dbReference type="ARBA" id="ARBA00023239"/>
    </source>
</evidence>
<dbReference type="FunFam" id="3.30.499.10:FF:000003">
    <property type="entry name" value="Aconitate hydratase, mitochondrial"/>
    <property type="match status" value="1"/>
</dbReference>
<keyword evidence="9 13" id="KW-0411">Iron-sulfur</keyword>
<evidence type="ECO:0000256" key="7">
    <source>
        <dbReference type="ARBA" id="ARBA00022946"/>
    </source>
</evidence>
<comment type="cofactor">
    <cofactor evidence="13">
        <name>[4Fe-4S] cluster</name>
        <dbReference type="ChEBI" id="CHEBI:49883"/>
    </cofactor>
    <text evidence="13">Binds 1 [4Fe-4S] cluster per subunit.</text>
</comment>
<proteinExistence type="inferred from homology"/>
<feature type="domain" description="Aconitase/3-isopropylmalate dehydratase large subunit alpha/beta/alpha" evidence="14">
    <location>
        <begin position="70"/>
        <end position="515"/>
    </location>
</feature>
<evidence type="ECO:0000256" key="10">
    <source>
        <dbReference type="ARBA" id="ARBA00023128"/>
    </source>
</evidence>